<dbReference type="SMART" id="SM00369">
    <property type="entry name" value="LRR_TYP"/>
    <property type="match status" value="5"/>
</dbReference>
<keyword evidence="3" id="KW-0433">Leucine-rich repeat</keyword>
<dbReference type="PATRIC" id="fig|294.131.peg.109"/>
<keyword evidence="6" id="KW-1035">Host cytoplasm</keyword>
<dbReference type="SUPFAM" id="SSF52058">
    <property type="entry name" value="L domain-like"/>
    <property type="match status" value="1"/>
</dbReference>
<keyword evidence="6" id="KW-0808">Transferase</keyword>
<keyword evidence="6" id="KW-0833">Ubl conjugation pathway</keyword>
<dbReference type="Pfam" id="PF14496">
    <property type="entry name" value="NEL"/>
    <property type="match status" value="1"/>
</dbReference>
<accession>A0A0F4TYQ9</accession>
<dbReference type="RefSeq" id="WP_046044828.1">
    <property type="nucleotide sequence ID" value="NZ_LACD01000001.1"/>
</dbReference>
<reference evidence="8 9" key="1">
    <citation type="submission" date="2015-03" db="EMBL/GenBank/DDBJ databases">
        <title>Comparative genomics of Pseudomonas insights into diversity of traits involved in vanlence and defense.</title>
        <authorList>
            <person name="Qin Y."/>
        </authorList>
    </citation>
    <scope>NUCLEOTIDE SEQUENCE [LARGE SCALE GENOMIC DNA]</scope>
    <source>
        <strain evidence="8 9">C3</strain>
    </source>
</reference>
<keyword evidence="6" id="KW-0832">Ubl conjugation</keyword>
<evidence type="ECO:0000256" key="6">
    <source>
        <dbReference type="PROSITE-ProRule" id="PRU01398"/>
    </source>
</evidence>
<dbReference type="Pfam" id="PF20178">
    <property type="entry name" value="ToxA_N"/>
    <property type="match status" value="1"/>
</dbReference>
<evidence type="ECO:0000256" key="3">
    <source>
        <dbReference type="ARBA" id="ARBA00022614"/>
    </source>
</evidence>
<dbReference type="PANTHER" id="PTHR48051:SF1">
    <property type="entry name" value="RAS SUPPRESSOR PROTEIN 1"/>
    <property type="match status" value="1"/>
</dbReference>
<feature type="active site" description="Glycyl thioester intermediate" evidence="6">
    <location>
        <position position="1808"/>
    </location>
</feature>
<evidence type="ECO:0000313" key="9">
    <source>
        <dbReference type="Proteomes" id="UP000033500"/>
    </source>
</evidence>
<dbReference type="InterPro" id="IPR046673">
    <property type="entry name" value="ToxA_N"/>
</dbReference>
<comment type="PTM">
    <text evidence="6">Ubiquitinated in the presence of host E1 ubiquitin-activating enzyme, E2 ubiquitin-conjugating enzyme and ubiquitin.</text>
</comment>
<keyword evidence="5" id="KW-0843">Virulence</keyword>
<dbReference type="Gene3D" id="1.20.58.360">
    <property type="entry name" value="Shigella T3SS effector IpaH defines"/>
    <property type="match status" value="1"/>
</dbReference>
<dbReference type="PANTHER" id="PTHR48051">
    <property type="match status" value="1"/>
</dbReference>
<keyword evidence="6" id="KW-0964">Secreted</keyword>
<comment type="caution">
    <text evidence="8">The sequence shown here is derived from an EMBL/GenBank/DDBJ whole genome shotgun (WGS) entry which is preliminary data.</text>
</comment>
<dbReference type="GO" id="GO:0061630">
    <property type="term" value="F:ubiquitin protein ligase activity"/>
    <property type="evidence" value="ECO:0007669"/>
    <property type="project" value="UniProtKB-EC"/>
</dbReference>
<evidence type="ECO:0000313" key="8">
    <source>
        <dbReference type="EMBL" id="KJZ49224.1"/>
    </source>
</evidence>
<dbReference type="PROSITE" id="PS52053">
    <property type="entry name" value="NEL"/>
    <property type="match status" value="1"/>
</dbReference>
<dbReference type="PROSITE" id="PS51450">
    <property type="entry name" value="LRR"/>
    <property type="match status" value="1"/>
</dbReference>
<dbReference type="InterPro" id="IPR001611">
    <property type="entry name" value="Leu-rich_rpt"/>
</dbReference>
<dbReference type="InterPro" id="IPR029487">
    <property type="entry name" value="NEL_dom"/>
</dbReference>
<dbReference type="SMART" id="SM00364">
    <property type="entry name" value="LRR_BAC"/>
    <property type="match status" value="4"/>
</dbReference>
<evidence type="ECO:0000256" key="2">
    <source>
        <dbReference type="ARBA" id="ARBA00012483"/>
    </source>
</evidence>
<evidence type="ECO:0000256" key="4">
    <source>
        <dbReference type="ARBA" id="ARBA00022737"/>
    </source>
</evidence>
<evidence type="ECO:0000259" key="7">
    <source>
        <dbReference type="PROSITE" id="PS52053"/>
    </source>
</evidence>
<keyword evidence="4" id="KW-0677">Repeat</keyword>
<comment type="similarity">
    <text evidence="6">Belongs to the LRR-containing bacterial E3 ligase family.</text>
</comment>
<dbReference type="InterPro" id="IPR032675">
    <property type="entry name" value="LRR_dom_sf"/>
</dbReference>
<dbReference type="GO" id="GO:0016567">
    <property type="term" value="P:protein ubiquitination"/>
    <property type="evidence" value="ECO:0007669"/>
    <property type="project" value="InterPro"/>
</dbReference>
<dbReference type="EC" id="2.3.2.27" evidence="2"/>
<dbReference type="InterPro" id="IPR050216">
    <property type="entry name" value="LRR_domain-containing"/>
</dbReference>
<protein>
    <recommendedName>
        <fullName evidence="2">RING-type E3 ubiquitin transferase</fullName>
        <ecNumber evidence="2">2.3.2.27</ecNumber>
    </recommendedName>
</protein>
<dbReference type="InterPro" id="IPR003591">
    <property type="entry name" value="Leu-rich_rpt_typical-subtyp"/>
</dbReference>
<dbReference type="GO" id="GO:0005576">
    <property type="term" value="C:extracellular region"/>
    <property type="evidence" value="ECO:0007669"/>
    <property type="project" value="UniProtKB-UniRule"/>
</dbReference>
<gene>
    <name evidence="8" type="ORF">VC34_00530</name>
</gene>
<comment type="catalytic activity">
    <reaction evidence="1">
        <text>S-ubiquitinyl-[E2 ubiquitin-conjugating enzyme]-L-cysteine + [acceptor protein]-L-lysine = [E2 ubiquitin-conjugating enzyme]-L-cysteine + N(6)-ubiquitinyl-[acceptor protein]-L-lysine.</text>
        <dbReference type="EC" id="2.3.2.27"/>
    </reaction>
</comment>
<dbReference type="Pfam" id="PF13855">
    <property type="entry name" value="LRR_8"/>
    <property type="match status" value="1"/>
</dbReference>
<dbReference type="GO" id="GO:0005737">
    <property type="term" value="C:cytoplasm"/>
    <property type="evidence" value="ECO:0007669"/>
    <property type="project" value="TreeGrafter"/>
</dbReference>
<evidence type="ECO:0000256" key="5">
    <source>
        <dbReference type="ARBA" id="ARBA00023026"/>
    </source>
</evidence>
<name>A0A0F4TYQ9_PSEFL</name>
<dbReference type="Gene3D" id="3.80.10.10">
    <property type="entry name" value="Ribonuclease Inhibitor"/>
    <property type="match status" value="2"/>
</dbReference>
<dbReference type="EMBL" id="LACD01000001">
    <property type="protein sequence ID" value="KJZ49224.1"/>
    <property type="molecule type" value="Genomic_DNA"/>
</dbReference>
<organism evidence="8 9">
    <name type="scientific">Pseudomonas fluorescens</name>
    <dbReference type="NCBI Taxonomy" id="294"/>
    <lineage>
        <taxon>Bacteria</taxon>
        <taxon>Pseudomonadati</taxon>
        <taxon>Pseudomonadota</taxon>
        <taxon>Gammaproteobacteria</taxon>
        <taxon>Pseudomonadales</taxon>
        <taxon>Pseudomonadaceae</taxon>
        <taxon>Pseudomonas</taxon>
    </lineage>
</organism>
<feature type="domain" description="NEL" evidence="7">
    <location>
        <begin position="1721"/>
        <end position="2024"/>
    </location>
</feature>
<dbReference type="Proteomes" id="UP000033500">
    <property type="component" value="Unassembled WGS sequence"/>
</dbReference>
<proteinExistence type="inferred from homology"/>
<sequence>MTALQGSSGADHARALTAEEYGPNTEIIKNAIPGWLIKASPERRAALRGALLEIPAWYKNASAEQRKEIKRLTEASLNSQNALDAMMNRVQDLTAFAEPLLVKALAENYNVHLDVKATFLRLKKPLTVGSLSIKVSTFEVMTLSLLDAALHNFEAFECKVGAFDASSGFGIKPEHGATFEPITTTLTVARFTALCRTLDIGQKYQDYLTSVLKPGEPVAEAVLSRRFIGCQKDALKSAAYTALVKKDIDLNDYRIILSAIAGEQKIMNGSAPVWFWEPVVMRKILTGCLAFATIEKYRYGIKEVILYIPHDPEHPLKKYGEGQSVAAELTRQLLAPDTSAARIDGQPTPYQRFLSQFIDYKDRPYFFNRFTQKVADAPADPLAAFRPDILSGFVLPVATGTLGSLLLPNELPPAKPASRESLTELDLRVTFGNREGLWAENGDLWTLHYQRARDKLFSDARSQAVPAADADAKTRADRIAHWLEGGLAIISGVSMFVPVLGEVMLTVMAGQLMYETLEGAVEWGQGDREAAWAHLSDVAENLALLGGMAAGGRVLKGVNASPFIDSLKPVRQLDGKTRLWKPDLTPYQANIRLPVNSVPNELGLHTVAGQEVLPLGDQLYVVKEDPLTGDRRIQHPGRTDAYTPVAEHNGAGAWLHEGEEPLAWEGPTLMRRLGFSTDAFTDSQLEQIRVASGVEQDQLRRTHVEQEPPSALLADTLTRFRIDRDIETFKAQIGSDDPSVFAKADPRLQFQIMRAQDLLPDTLPLRVMDSQSSILWEDPLPAGASPRRLVIVATDQQLARGKLLESLLEVLEAQGVDLAHAPGEPGASLGARATALRKEIAHGASSRKATQFESLYRAQDITTDPAEQRIKYFFPELPAVVARRIVEGMTPLQLSEIRKPGPLPQSIYEQARWCQQEVRVARAYEGFYLEAFARQDSERLALRSLENLPGWPTGIRVELREYSTTGRLLDSIGAPDAAARKVLVLGDNGLYGEESSADLYWAVLQSLSPDERVSLGFTAQEAARLKQVVQRTPLAREAFRAVVLKHRELKPSFDPGIKLLGGAGYPLPSGQEVVSFFRTVRARVRKLYPDFKDADIESFVQSLGADARGSLTRLEAEYATLKRELKAWAREPHIPYGQERTNARADVARLIKRCWRRQTATGLRVESDVALPALSASFAHVENLLLKGPWFKEGADAFLKGFDHLKQLTITRGRQRLTAVPERIGQMRSLTHLNLSMNSIVLTGQSAAMLGGLSHLETLELGFNPLGRLPDFSAMPRLKNVDLSSTAIDQWPVGLRDQTGLNTVDLRDNQLREVPEALLVPLDDQTEAVARVNRVTLLEGNPFSRANALRLRDYRQQLLQARPELWEGALEGAFEVFPPLHRRYRALYPDVMFVQAEEYFRGFASEAEIETRLSTSEAELARLDSQLSEWAYSGEQPQRYVYLNNRAYRNIRDDRYLAADRIRRCWQRRTPQVFARDGSSIGLELNLSGLRLPNLPELDADFSHVGSLSLSNMGLTVTPEAFLRRNRGVRWLDLSGNQLTEIPQALGDMEGLTRLFLQRNRIRLTADAARTLAGRTTLRSLSLFDNPLGMTPDFSQIVDLRSLSLGATGIETWPTGLTEQPALDTIDLSDNRLVTLPDSVIAPPAERLAQVARLNNVTHIEGNPLSPQTRQQLDDYWARVVREHPDIWEASRQQPGGHVFEYQAPGARGGGQGAEAGVEVDGQAVLQRWTVGLPADQVALRKTQWDSLFSLEESKLFFKVLADLEPTGAGFLDLQERVWAVIDTLTEPNPESEQLRKDMFDWAARPACCDRAALSFSNLEVMAMIYRAGRMAQEGQQGATLLKLSRGLFRLDNVERIALADISRRTAAINAIEGLTSAQKEQRIALLEEVEIKLAYRFGLKDRLGLPGQPQRVRFIRLGEVSSAMLDSAQAQVLALDNSAEEFQALVERDFWKRYLANKYKSQFEARQAPYQARQADLYQARSANGLSEMAYQEQSSDLDAQMQIEEAALVEELTRQELAQTPF</sequence>
<evidence type="ECO:0000256" key="1">
    <source>
        <dbReference type="ARBA" id="ARBA00000900"/>
    </source>
</evidence>